<gene>
    <name evidence="1" type="ORF">SAMN05192530_101386</name>
</gene>
<keyword evidence="2" id="KW-1185">Reference proteome</keyword>
<dbReference type="RefSeq" id="WP_090668046.1">
    <property type="nucleotide sequence ID" value="NZ_FNIT01000001.1"/>
</dbReference>
<accession>A0A1H0CN93</accession>
<name>A0A1H0CN93_9HYPH</name>
<dbReference type="Proteomes" id="UP000198793">
    <property type="component" value="Unassembled WGS sequence"/>
</dbReference>
<dbReference type="OrthoDB" id="9943598at2"/>
<dbReference type="EMBL" id="FNIT01000001">
    <property type="protein sequence ID" value="SDN59338.1"/>
    <property type="molecule type" value="Genomic_DNA"/>
</dbReference>
<dbReference type="STRING" id="1166073.SAMN05192530_101386"/>
<organism evidence="1 2">
    <name type="scientific">Aureimonas jatrophae</name>
    <dbReference type="NCBI Taxonomy" id="1166073"/>
    <lineage>
        <taxon>Bacteria</taxon>
        <taxon>Pseudomonadati</taxon>
        <taxon>Pseudomonadota</taxon>
        <taxon>Alphaproteobacteria</taxon>
        <taxon>Hyphomicrobiales</taxon>
        <taxon>Aurantimonadaceae</taxon>
        <taxon>Aureimonas</taxon>
    </lineage>
</organism>
<protein>
    <submittedName>
        <fullName evidence="1">Uncharacterized protein</fullName>
    </submittedName>
</protein>
<dbReference type="AlphaFoldDB" id="A0A1H0CN93"/>
<evidence type="ECO:0000313" key="1">
    <source>
        <dbReference type="EMBL" id="SDN59338.1"/>
    </source>
</evidence>
<evidence type="ECO:0000313" key="2">
    <source>
        <dbReference type="Proteomes" id="UP000198793"/>
    </source>
</evidence>
<reference evidence="1 2" key="1">
    <citation type="submission" date="2016-10" db="EMBL/GenBank/DDBJ databases">
        <authorList>
            <person name="de Groot N.N."/>
        </authorList>
    </citation>
    <scope>NUCLEOTIDE SEQUENCE [LARGE SCALE GENOMIC DNA]</scope>
    <source>
        <strain evidence="2">L7-484,KACC 16230,DSM 25025</strain>
    </source>
</reference>
<proteinExistence type="predicted"/>
<sequence length="127" mass="13946">MPASTPASPALHAFEAALAEAVAAFGDRLQRSTDPIRRSAESLLGRLGFEGARFPLPDAARTALTRENERLRRAALRGDARYDLNRHIAVRRLLAGQEAALPMPSIRETRRSGAELNGRFRTPCRTV</sequence>